<feature type="compositionally biased region" description="Basic and acidic residues" evidence="2">
    <location>
        <begin position="220"/>
        <end position="231"/>
    </location>
</feature>
<feature type="compositionally biased region" description="Acidic residues" evidence="2">
    <location>
        <begin position="174"/>
        <end position="195"/>
    </location>
</feature>
<organism evidence="3 4">
    <name type="scientific">Plectus sambesii</name>
    <dbReference type="NCBI Taxonomy" id="2011161"/>
    <lineage>
        <taxon>Eukaryota</taxon>
        <taxon>Metazoa</taxon>
        <taxon>Ecdysozoa</taxon>
        <taxon>Nematoda</taxon>
        <taxon>Chromadorea</taxon>
        <taxon>Plectida</taxon>
        <taxon>Plectina</taxon>
        <taxon>Plectoidea</taxon>
        <taxon>Plectidae</taxon>
        <taxon>Plectus</taxon>
    </lineage>
</organism>
<reference evidence="4" key="1">
    <citation type="submission" date="2022-11" db="UniProtKB">
        <authorList>
            <consortium name="WormBaseParasite"/>
        </authorList>
    </citation>
    <scope>IDENTIFICATION</scope>
</reference>
<feature type="compositionally biased region" description="Polar residues" evidence="2">
    <location>
        <begin position="50"/>
        <end position="60"/>
    </location>
</feature>
<feature type="compositionally biased region" description="Acidic residues" evidence="2">
    <location>
        <begin position="497"/>
        <end position="509"/>
    </location>
</feature>
<sequence length="913" mass="102235">MTSDLEDGEIEDFEAISSSDAQWANRTLQFVYTGDDGQAAKLVKERRRSSSPYSPTNRLSPLQLDLPLNEHEPVVEGGPSNRVTGGYWAPLPPAASKNPTTTNGDLSNETADIPVNASSGAKYESLLKKYREYRDIREETYEVEREEGEKEGTRRKAGEGAAKVKKEGERKEEEGEGKEEEGEVKEKEGDEDELAEMQLRLAALESTLQRTQTRTADCLQRGELELNRNEVEDGELVEEEGELEEGAEDDDLNDEEKQAKGVDSSKSASQPSSRTPSERRSASRWILSPKRDKAARIARRSSRRSSITRTKGSERGRSTHDRESGRQSSSKSDRKRRRRSDSGDRRTMERRERLNQWQQMQREKILSIQDPDAQMKEFYKYLTTTSLSTSATTASSGPLDSSRRSMSRDATAPYSNSPLSTARADSVHDNYDALSMDLASDNEQRSPEEDSFPEVPPPPGVSPPALDLFARDPFGIGGGLFEWRPPSPPPLPPSEEAAGDEDEDDDDDAEAMRQSLLAQVQKKRKDSPPPDLLNKTTTDDMRIVIAPSGASITAASPSRVPIRSSDRSVQYGPNLVKTISNSERRVIGTNGELKVTMPVARPDYPTVSQLDARAGSEQNQPPVDQLLNQMLKDTRKRTDKVKAVRQQQQQQMPANFAALEERLKSCEADVEGHRDRVQEDRNRLRSLQALRGRYSLERRKAAAVQKRLLDQLAMVRAKLYKHESALVQLDPEIKMVEARLATKEKMLADFERQWNEIQALQAFVAKRKGLPLQEQQQETASNDSNLRRRKEQLEVVKKQTEASMTRLNPARAATVIEEEGDGARPVDSVAQNPLMSFSGNRVSPLFPSHLLTSTTFSNRLNCHVPLCPFALSGRCADETCPWYVFRCFLHFPMIYIIGLKGDRYAKATVIGGA</sequence>
<accession>A0A914UVF7</accession>
<dbReference type="Proteomes" id="UP000887566">
    <property type="component" value="Unplaced"/>
</dbReference>
<feature type="compositionally biased region" description="Polar residues" evidence="2">
    <location>
        <begin position="264"/>
        <end position="275"/>
    </location>
</feature>
<feature type="compositionally biased region" description="Basic and acidic residues" evidence="2">
    <location>
        <begin position="311"/>
        <end position="325"/>
    </location>
</feature>
<feature type="compositionally biased region" description="Polar residues" evidence="2">
    <location>
        <begin position="206"/>
        <end position="215"/>
    </location>
</feature>
<evidence type="ECO:0000313" key="4">
    <source>
        <dbReference type="WBParaSite" id="PSAMB.scaffold1294size33312.g12312.t1"/>
    </source>
</evidence>
<feature type="compositionally biased region" description="Polar residues" evidence="2">
    <location>
        <begin position="97"/>
        <end position="110"/>
    </location>
</feature>
<feature type="region of interest" description="Disordered" evidence="2">
    <location>
        <begin position="42"/>
        <end position="121"/>
    </location>
</feature>
<feature type="compositionally biased region" description="Basic and acidic residues" evidence="2">
    <location>
        <begin position="340"/>
        <end position="354"/>
    </location>
</feature>
<feature type="region of interest" description="Disordered" evidence="2">
    <location>
        <begin position="136"/>
        <end position="358"/>
    </location>
</feature>
<dbReference type="AlphaFoldDB" id="A0A914UVF7"/>
<feature type="region of interest" description="Disordered" evidence="2">
    <location>
        <begin position="384"/>
        <end position="539"/>
    </location>
</feature>
<keyword evidence="1" id="KW-0175">Coiled coil</keyword>
<feature type="coiled-coil region" evidence="1">
    <location>
        <begin position="656"/>
        <end position="690"/>
    </location>
</feature>
<feature type="compositionally biased region" description="Basic and acidic residues" evidence="2">
    <location>
        <begin position="136"/>
        <end position="173"/>
    </location>
</feature>
<dbReference type="WBParaSite" id="PSAMB.scaffold1294size33312.g12312.t1">
    <property type="protein sequence ID" value="PSAMB.scaffold1294size33312.g12312.t1"/>
    <property type="gene ID" value="PSAMB.scaffold1294size33312.g12312"/>
</dbReference>
<evidence type="ECO:0000256" key="1">
    <source>
        <dbReference type="SAM" id="Coils"/>
    </source>
</evidence>
<keyword evidence="3" id="KW-1185">Reference proteome</keyword>
<name>A0A914UVF7_9BILA</name>
<evidence type="ECO:0000256" key="2">
    <source>
        <dbReference type="SAM" id="MobiDB-lite"/>
    </source>
</evidence>
<evidence type="ECO:0000313" key="3">
    <source>
        <dbReference type="Proteomes" id="UP000887566"/>
    </source>
</evidence>
<protein>
    <submittedName>
        <fullName evidence="4">Uncharacterized protein</fullName>
    </submittedName>
</protein>
<proteinExistence type="predicted"/>
<feature type="compositionally biased region" description="Acidic residues" evidence="2">
    <location>
        <begin position="232"/>
        <end position="254"/>
    </location>
</feature>
<feature type="compositionally biased region" description="Low complexity" evidence="2">
    <location>
        <begin position="384"/>
        <end position="396"/>
    </location>
</feature>